<reference evidence="3" key="1">
    <citation type="submission" date="2017-09" db="EMBL/GenBank/DDBJ databases">
        <title>Polyketide synthases of a Diaporthe helianthi virulent isolate.</title>
        <authorList>
            <person name="Baroncelli R."/>
        </authorList>
    </citation>
    <scope>NUCLEOTIDE SEQUENCE [LARGE SCALE GENOMIC DNA]</scope>
    <source>
        <strain evidence="3">7/96</strain>
    </source>
</reference>
<dbReference type="AlphaFoldDB" id="A0A2P5HTD0"/>
<protein>
    <submittedName>
        <fullName evidence="3">Uncharacterized protein</fullName>
    </submittedName>
</protein>
<proteinExistence type="predicted"/>
<dbReference type="OrthoDB" id="2140240at2759"/>
<comment type="caution">
    <text evidence="3">The sequence shown here is derived from an EMBL/GenBank/DDBJ whole genome shotgun (WGS) entry which is preliminary data.</text>
</comment>
<keyword evidence="2" id="KW-0732">Signal</keyword>
<feature type="region of interest" description="Disordered" evidence="1">
    <location>
        <begin position="28"/>
        <end position="78"/>
    </location>
</feature>
<dbReference type="Proteomes" id="UP000094444">
    <property type="component" value="Unassembled WGS sequence"/>
</dbReference>
<keyword evidence="4" id="KW-1185">Reference proteome</keyword>
<evidence type="ECO:0000256" key="1">
    <source>
        <dbReference type="SAM" id="MobiDB-lite"/>
    </source>
</evidence>
<accession>A0A2P5HTD0</accession>
<sequence length="194" mass="19627">MKFLTSILLLISSSSVLAIPTVIPLVRTNKNTSPSTSTGSGGTTNNASLDRSNSTTGDGNGNNSASGNIDPSLVPDFGVAQNTNADARQQGSCDGFNAATKSVVNIPCSCPPSRASFLAALEQNVAAGSVQGETVKFSNDASDQSAKTNKLRATAMLVTLQNLDGAGVGCPAASAPNFAVMQQTGVLASEVFVQ</sequence>
<feature type="chain" id="PRO_5015155867" evidence="2">
    <location>
        <begin position="19"/>
        <end position="194"/>
    </location>
</feature>
<feature type="compositionally biased region" description="Low complexity" evidence="1">
    <location>
        <begin position="28"/>
        <end position="68"/>
    </location>
</feature>
<organism evidence="3 4">
    <name type="scientific">Diaporthe helianthi</name>
    <dbReference type="NCBI Taxonomy" id="158607"/>
    <lineage>
        <taxon>Eukaryota</taxon>
        <taxon>Fungi</taxon>
        <taxon>Dikarya</taxon>
        <taxon>Ascomycota</taxon>
        <taxon>Pezizomycotina</taxon>
        <taxon>Sordariomycetes</taxon>
        <taxon>Sordariomycetidae</taxon>
        <taxon>Diaporthales</taxon>
        <taxon>Diaporthaceae</taxon>
        <taxon>Diaporthe</taxon>
    </lineage>
</organism>
<evidence type="ECO:0000256" key="2">
    <source>
        <dbReference type="SAM" id="SignalP"/>
    </source>
</evidence>
<feature type="signal peptide" evidence="2">
    <location>
        <begin position="1"/>
        <end position="18"/>
    </location>
</feature>
<dbReference type="InParanoid" id="A0A2P5HTD0"/>
<name>A0A2P5HTD0_DIAHE</name>
<dbReference type="EMBL" id="MAVT02000782">
    <property type="protein sequence ID" value="POS73518.1"/>
    <property type="molecule type" value="Genomic_DNA"/>
</dbReference>
<evidence type="ECO:0000313" key="3">
    <source>
        <dbReference type="EMBL" id="POS73518.1"/>
    </source>
</evidence>
<evidence type="ECO:0000313" key="4">
    <source>
        <dbReference type="Proteomes" id="UP000094444"/>
    </source>
</evidence>
<gene>
    <name evidence="3" type="ORF">DHEL01_v208084</name>
</gene>